<dbReference type="GO" id="GO:0016787">
    <property type="term" value="F:hydrolase activity"/>
    <property type="evidence" value="ECO:0007669"/>
    <property type="project" value="UniProtKB-KW"/>
</dbReference>
<evidence type="ECO:0000313" key="2">
    <source>
        <dbReference type="EMBL" id="MBT1543010.1"/>
    </source>
</evidence>
<dbReference type="RefSeq" id="WP_164941291.1">
    <property type="nucleotide sequence ID" value="NZ_CP041260.1"/>
</dbReference>
<organism evidence="2 3">
    <name type="scientific">Curtobacterium flaccumfaciens pv. flaccumfaciens</name>
    <dbReference type="NCBI Taxonomy" id="138532"/>
    <lineage>
        <taxon>Bacteria</taxon>
        <taxon>Bacillati</taxon>
        <taxon>Actinomycetota</taxon>
        <taxon>Actinomycetes</taxon>
        <taxon>Micrococcales</taxon>
        <taxon>Microbacteriaceae</taxon>
        <taxon>Curtobacterium</taxon>
    </lineage>
</organism>
<dbReference type="Pfam" id="PF00561">
    <property type="entry name" value="Abhydrolase_1"/>
    <property type="match status" value="1"/>
</dbReference>
<dbReference type="AlphaFoldDB" id="A0A9Q2W5Y7"/>
<dbReference type="SUPFAM" id="SSF53474">
    <property type="entry name" value="alpha/beta-Hydrolases"/>
    <property type="match status" value="1"/>
</dbReference>
<name>A0A9Q2W5Y7_9MICO</name>
<reference evidence="2" key="1">
    <citation type="submission" date="2021-05" db="EMBL/GenBank/DDBJ databases">
        <title>Whole genome sequence of Curtobacterium flaccumfaciens pv. flaccumfaciens strain CFBP 3417.</title>
        <authorList>
            <person name="Osdaghi E."/>
            <person name="Taghouti G."/>
            <person name="Portier P."/>
            <person name="Fazliarab A."/>
            <person name="Taghavi S.M."/>
            <person name="Briand M."/>
            <person name="Le-Saux M."/>
            <person name="Jacques M.-A."/>
        </authorList>
    </citation>
    <scope>NUCLEOTIDE SEQUENCE</scope>
    <source>
        <strain evidence="2">CFBP 3417</strain>
    </source>
</reference>
<dbReference type="EMBL" id="JAHEWX010000022">
    <property type="protein sequence ID" value="MBT1543010.1"/>
    <property type="molecule type" value="Genomic_DNA"/>
</dbReference>
<proteinExistence type="predicted"/>
<sequence>MEHHLVDASGVRWHVVTAGAGPVVVLAAGFPQSWWAWRHVIPLLARHHSVLAIDLPGQGDSGPSPVGYAPWDVAGPIAGLLDALGLAEVTFVGLDVGAWVGFALGYRSPDRLRALALVDGNIAGINLNLDDDDGHGGWHFLFQRVPELPEAMLVGMLEYYRAAPRTSVSTRR</sequence>
<dbReference type="InterPro" id="IPR000073">
    <property type="entry name" value="AB_hydrolase_1"/>
</dbReference>
<evidence type="ECO:0000259" key="1">
    <source>
        <dbReference type="Pfam" id="PF00561"/>
    </source>
</evidence>
<dbReference type="Proteomes" id="UP000709437">
    <property type="component" value="Unassembled WGS sequence"/>
</dbReference>
<dbReference type="InterPro" id="IPR029058">
    <property type="entry name" value="AB_hydrolase_fold"/>
</dbReference>
<evidence type="ECO:0000313" key="3">
    <source>
        <dbReference type="Proteomes" id="UP000709437"/>
    </source>
</evidence>
<dbReference type="PANTHER" id="PTHR43329">
    <property type="entry name" value="EPOXIDE HYDROLASE"/>
    <property type="match status" value="1"/>
</dbReference>
<protein>
    <submittedName>
        <fullName evidence="2">Alpha/beta fold hydrolase</fullName>
    </submittedName>
</protein>
<comment type="caution">
    <text evidence="2">The sequence shown here is derived from an EMBL/GenBank/DDBJ whole genome shotgun (WGS) entry which is preliminary data.</text>
</comment>
<accession>A0A9Q2W5Y7</accession>
<feature type="domain" description="AB hydrolase-1" evidence="1">
    <location>
        <begin position="22"/>
        <end position="121"/>
    </location>
</feature>
<dbReference type="Gene3D" id="3.40.50.1820">
    <property type="entry name" value="alpha/beta hydrolase"/>
    <property type="match status" value="1"/>
</dbReference>
<gene>
    <name evidence="2" type="ORF">KK103_14675</name>
</gene>
<keyword evidence="2" id="KW-0378">Hydrolase</keyword>